<gene>
    <name evidence="2" type="ORF">DM484_27350</name>
</gene>
<name>A0A2W4S5D8_9GAMM</name>
<feature type="domain" description="HD-CE" evidence="1">
    <location>
        <begin position="40"/>
        <end position="353"/>
    </location>
</feature>
<evidence type="ECO:0000313" key="3">
    <source>
        <dbReference type="Proteomes" id="UP000249396"/>
    </source>
</evidence>
<dbReference type="Gene3D" id="3.30.565.10">
    <property type="entry name" value="Histidine kinase-like ATPase, C-terminal domain"/>
    <property type="match status" value="1"/>
</dbReference>
<accession>A0A2W4S5D8</accession>
<evidence type="ECO:0000313" key="2">
    <source>
        <dbReference type="EMBL" id="PZN71000.1"/>
    </source>
</evidence>
<dbReference type="Proteomes" id="UP000249396">
    <property type="component" value="Unassembled WGS sequence"/>
</dbReference>
<dbReference type="AlphaFoldDB" id="A0A2W4S5D8"/>
<organism evidence="2 3">
    <name type="scientific">Candidatus Methylumidiphilus alinenensis</name>
    <dbReference type="NCBI Taxonomy" id="2202197"/>
    <lineage>
        <taxon>Bacteria</taxon>
        <taxon>Pseudomonadati</taxon>
        <taxon>Pseudomonadota</taxon>
        <taxon>Gammaproteobacteria</taxon>
        <taxon>Methylococcales</taxon>
        <taxon>Candidatus Methylumidiphilus</taxon>
    </lineage>
</organism>
<dbReference type="EMBL" id="QJPH01000538">
    <property type="protein sequence ID" value="PZN71000.1"/>
    <property type="molecule type" value="Genomic_DNA"/>
</dbReference>
<proteinExistence type="predicted"/>
<protein>
    <recommendedName>
        <fullName evidence="1">HD-CE domain-containing protein</fullName>
    </recommendedName>
</protein>
<dbReference type="SUPFAM" id="SSF55874">
    <property type="entry name" value="ATPase domain of HSP90 chaperone/DNA topoisomerase II/histidine kinase"/>
    <property type="match status" value="1"/>
</dbReference>
<dbReference type="InterPro" id="IPR056471">
    <property type="entry name" value="HD-CE"/>
</dbReference>
<evidence type="ECO:0000259" key="1">
    <source>
        <dbReference type="Pfam" id="PF24391"/>
    </source>
</evidence>
<dbReference type="InterPro" id="IPR036890">
    <property type="entry name" value="HATPase_C_sf"/>
</dbReference>
<comment type="caution">
    <text evidence="2">The sequence shown here is derived from an EMBL/GenBank/DDBJ whole genome shotgun (WGS) entry which is preliminary data.</text>
</comment>
<sequence>MITFPQPLEVLLNGSDLQPEIRKYANLVGKILVDNKLPFFPDYTDHGIDHINQVLAAEIDLVPPEVWEKSTKDARPRLLCDVDAVVIIGATLLHDLAMHLREDGFLELVGENSRFKPLPWFKDAQKTPKADRPWHELWLDYQSEAKRFSDKALGNIIGLESVRQGWKFDKLPEDKGLWDRNHHLIIGEFIRRHHARLAHEIAIYGFPGLEAGECEGQIPALGSSGHHLQRLADLIGLAARSHGLSLRFCQDYLDFQYPRQPKPMGCAVLYPMALLRVADYLQIDRQRTPPALLKLRNPQSPVSVQEWTKHLAVQYIGPARDPRGKMITVSPDISQTIYLQLRELLAGLQQEMDHSTAVLDEAYGLRGDLGLDQLKLTTRRVHSNLDDPNFRDSLPYVPERTGFTADPNLLTLLVEPLYGKEPGVGVRELMQNSVDAVRELRAWCEAHGKRVEDLDLPDQEADVQIDFIDEQGDGNWLLRVTDKGIGMTADTIQNYFLRAGASFRQSPEWTKEFVDDDGKPRVLRAGRFGIGAFAIFLLGPRFRLWTRHVGSASNEGYCIKAEGDSQIVKIWRDRMLKVGTVIEVEISEASVRSLKLNGKDTYDDDDYNEQDYVTDWFCWDWPLIGRRVIRGASTEVFIQKHIAALRKIPLPLEWYVIHPKGFDAVYWTFENYPSLVCNGIKISNLLDENEDKFDWLEDKQFSRPVIAVLDRCANLPLTIQRYDLTDDLLPFTNELSRDVILSFIAHALICGPTSRAEAHILAKQSKLHPLVKYEKVGKEALFDSPLIWCSSSRAVIPYEPWLYMQLIEKGCFIIGEATFGHVQYPRWIDTDGKENIKLQKEFENHAIISCNSVYEDIITGLKILGKNFVDIRKDGYKMFNNDVIAIILEICFENNDDLIDIVKSSFQDIDLSTGNIFRYPKGPSRRQERLYGSVRYNADFNNSINLIWNSINGCAGHYNYCRYIAEIETKPTNPQPETLLAKIWNECLGPNPIPFDPEARQALIEKGKQHPELKRHIEKWEEMKGTGSKWVVGDAE</sequence>
<dbReference type="Pfam" id="PF24391">
    <property type="entry name" value="HD-CE"/>
    <property type="match status" value="1"/>
</dbReference>
<reference evidence="2 3" key="1">
    <citation type="journal article" date="2018" name="Aquat. Microb. Ecol.">
        <title>Gammaproteobacterial methanotrophs dominate.</title>
        <authorList>
            <person name="Rissanen A.J."/>
            <person name="Saarenheimo J."/>
            <person name="Tiirola M."/>
            <person name="Peura S."/>
            <person name="Aalto S.L."/>
            <person name="Karvinen A."/>
            <person name="Nykanen H."/>
        </authorList>
    </citation>
    <scope>NUCLEOTIDE SEQUENCE [LARGE SCALE GENOMIC DNA]</scope>
    <source>
        <strain evidence="2">AMbin10</strain>
    </source>
</reference>